<dbReference type="AlphaFoldDB" id="A0AAN0MI78"/>
<dbReference type="InterPro" id="IPR036188">
    <property type="entry name" value="FAD/NAD-bd_sf"/>
</dbReference>
<dbReference type="GO" id="GO:0004497">
    <property type="term" value="F:monooxygenase activity"/>
    <property type="evidence" value="ECO:0007669"/>
    <property type="project" value="UniProtKB-KW"/>
</dbReference>
<dbReference type="SUPFAM" id="SSF51905">
    <property type="entry name" value="FAD/NAD(P)-binding domain"/>
    <property type="match status" value="1"/>
</dbReference>
<dbReference type="PRINTS" id="PR00420">
    <property type="entry name" value="RNGMNOXGNASE"/>
</dbReference>
<organism evidence="4 5">
    <name type="scientific">Yoonia rhodophyticola</name>
    <dbReference type="NCBI Taxonomy" id="3137370"/>
    <lineage>
        <taxon>Bacteria</taxon>
        <taxon>Pseudomonadati</taxon>
        <taxon>Pseudomonadota</taxon>
        <taxon>Alphaproteobacteria</taxon>
        <taxon>Rhodobacterales</taxon>
        <taxon>Paracoccaceae</taxon>
        <taxon>Yoonia</taxon>
    </lineage>
</organism>
<evidence type="ECO:0000259" key="3">
    <source>
        <dbReference type="Pfam" id="PF01494"/>
    </source>
</evidence>
<keyword evidence="1" id="KW-0560">Oxidoreductase</keyword>
<evidence type="ECO:0000313" key="4">
    <source>
        <dbReference type="EMBL" id="WZU69161.2"/>
    </source>
</evidence>
<dbReference type="EMBL" id="CP151767">
    <property type="protein sequence ID" value="WZU69161.2"/>
    <property type="molecule type" value="Genomic_DNA"/>
</dbReference>
<dbReference type="KEGG" id="yrh:AABB31_10065"/>
<evidence type="ECO:0000256" key="2">
    <source>
        <dbReference type="ARBA" id="ARBA00023033"/>
    </source>
</evidence>
<name>A0AAN0MI78_9RHOB</name>
<accession>A0AAN0MI78</accession>
<dbReference type="GO" id="GO:0071949">
    <property type="term" value="F:FAD binding"/>
    <property type="evidence" value="ECO:0007669"/>
    <property type="project" value="InterPro"/>
</dbReference>
<feature type="domain" description="FAD-binding" evidence="3">
    <location>
        <begin position="253"/>
        <end position="321"/>
    </location>
</feature>
<proteinExistence type="predicted"/>
<dbReference type="Proteomes" id="UP001470809">
    <property type="component" value="Chromosome"/>
</dbReference>
<keyword evidence="5" id="KW-1185">Reference proteome</keyword>
<gene>
    <name evidence="4" type="ORF">AABB31_10065</name>
</gene>
<dbReference type="Gene3D" id="3.50.50.60">
    <property type="entry name" value="FAD/NAD(P)-binding domain"/>
    <property type="match status" value="1"/>
</dbReference>
<keyword evidence="2" id="KW-0503">Monooxygenase</keyword>
<dbReference type="PANTHER" id="PTHR13789">
    <property type="entry name" value="MONOOXYGENASE"/>
    <property type="match status" value="1"/>
</dbReference>
<dbReference type="Pfam" id="PF13450">
    <property type="entry name" value="NAD_binding_8"/>
    <property type="match status" value="1"/>
</dbReference>
<dbReference type="InterPro" id="IPR050493">
    <property type="entry name" value="FAD-dep_Monooxygenase_BioMet"/>
</dbReference>
<protein>
    <submittedName>
        <fullName evidence="4">FAD-dependent oxidoreductase</fullName>
    </submittedName>
</protein>
<dbReference type="RefSeq" id="WP_373635659.1">
    <property type="nucleotide sequence ID" value="NZ_CP151767.2"/>
</dbReference>
<dbReference type="InterPro" id="IPR002938">
    <property type="entry name" value="FAD-bd"/>
</dbReference>
<reference evidence="4" key="1">
    <citation type="submission" date="2024-08" db="EMBL/GenBank/DDBJ databases">
        <title>Phylogenomic analyses of a clade within the roseobacter group suggest taxonomic reassignments of species of the genera Aestuariivita, Citreicella, Loktanella, Nautella, Pelagibaca, Ruegeria, Thalassobius, Thiobacimonas and Tropicibacter, and the proposal o.</title>
        <authorList>
            <person name="Jeon C.O."/>
        </authorList>
    </citation>
    <scope>NUCLEOTIDE SEQUENCE</scope>
    <source>
        <strain evidence="4">SS1-5</strain>
    </source>
</reference>
<dbReference type="PANTHER" id="PTHR13789:SF309">
    <property type="entry name" value="PUTATIVE (AFU_ORTHOLOGUE AFUA_6G14510)-RELATED"/>
    <property type="match status" value="1"/>
</dbReference>
<dbReference type="Pfam" id="PF01494">
    <property type="entry name" value="FAD_binding_3"/>
    <property type="match status" value="1"/>
</dbReference>
<evidence type="ECO:0000313" key="5">
    <source>
        <dbReference type="Proteomes" id="UP001470809"/>
    </source>
</evidence>
<sequence>MKKAKHFAIVGAGIGGLTAAALLSDQGHQVSIYDQFDRPRPVGSGLVIQPVGQAVLDRIGAGDRARTLGNPIHRMLGFEADAGRKVLDVWYDRSGHGQTGLGIHRASLFDALFAAVRTRDVQFHPASRVMRAVPGTIHLDDGTTQGPFDLIIDGAGATSPLSPLQSRPLPYGAIWGTVDWPQTSLPLTQLSQCYRRADRMIGALPIGKLPGDDRQKAAIFWSMPRDQHDDWQKAGLAAWAAEATALWPDFAPFIAQITDADQMTMARYGHGTMRQPWSPGLVHIGDAAHRASPQLGQGANMALLDAMALSQALAVAEGDQALALYAKARRWHTLAYQVMSAVFTPQYQSDSRWLPVLRDRLLFPLSQLPPGPRLLSAIVSGTMLRPLGRFGYP</sequence>
<evidence type="ECO:0000256" key="1">
    <source>
        <dbReference type="ARBA" id="ARBA00023002"/>
    </source>
</evidence>